<protein>
    <submittedName>
        <fullName evidence="2">DUF559 domain-containing protein</fullName>
    </submittedName>
</protein>
<reference evidence="2 3" key="1">
    <citation type="submission" date="2020-08" db="EMBL/GenBank/DDBJ databases">
        <authorList>
            <person name="Seo M.-J."/>
        </authorList>
    </citation>
    <scope>NUCLEOTIDE SEQUENCE [LARGE SCALE GENOMIC DNA]</scope>
    <source>
        <strain evidence="2 3">KIGAM211</strain>
    </source>
</reference>
<dbReference type="InterPro" id="IPR011335">
    <property type="entry name" value="Restrct_endonuc-II-like"/>
</dbReference>
<dbReference type="AlphaFoldDB" id="A0A7X0RK92"/>
<evidence type="ECO:0000259" key="1">
    <source>
        <dbReference type="Pfam" id="PF04480"/>
    </source>
</evidence>
<organism evidence="2 3">
    <name type="scientific">Nocardioides luti</name>
    <dbReference type="NCBI Taxonomy" id="2761101"/>
    <lineage>
        <taxon>Bacteria</taxon>
        <taxon>Bacillati</taxon>
        <taxon>Actinomycetota</taxon>
        <taxon>Actinomycetes</taxon>
        <taxon>Propionibacteriales</taxon>
        <taxon>Nocardioidaceae</taxon>
        <taxon>Nocardioides</taxon>
    </lineage>
</organism>
<comment type="caution">
    <text evidence="2">The sequence shown here is derived from an EMBL/GenBank/DDBJ whole genome shotgun (WGS) entry which is preliminary data.</text>
</comment>
<evidence type="ECO:0000313" key="3">
    <source>
        <dbReference type="Proteomes" id="UP000523955"/>
    </source>
</evidence>
<dbReference type="SUPFAM" id="SSF52980">
    <property type="entry name" value="Restriction endonuclease-like"/>
    <property type="match status" value="1"/>
</dbReference>
<dbReference type="EMBL" id="JACKXE010000002">
    <property type="protein sequence ID" value="MBB6629871.1"/>
    <property type="molecule type" value="Genomic_DNA"/>
</dbReference>
<keyword evidence="3" id="KW-1185">Reference proteome</keyword>
<evidence type="ECO:0000313" key="2">
    <source>
        <dbReference type="EMBL" id="MBB6629871.1"/>
    </source>
</evidence>
<gene>
    <name evidence="2" type="ORF">H5V45_21315</name>
</gene>
<proteinExistence type="predicted"/>
<sequence length="296" mass="31982">MDPVAALTQLGGVAGTRAVLALTTRRRLRTALRHGEVVRVARGGYALPAADEARVLAAELAGVVALRSAALHHGWAVKTVPPVPEVAIGARRRIAAERRVGVRVLWLDLRPEDVVDGVTSPLRTCLDCARRLPFDEALAVVDSALRSGRVTRAGLDALADSVRGAGAAAVRRVLEAADGRAANPFESVLRGACVEAGLGVVPQQRIALATGEVRPDLVCRGRRVVLEADSWTWHTGKEAHTRDCARYNALVLAGWRVLRFTWEQVMLQPAYVRWVLDELMRPGRQEEVGTAYDVPA</sequence>
<dbReference type="RefSeq" id="WP_185255082.1">
    <property type="nucleotide sequence ID" value="NZ_JACKXE010000002.1"/>
</dbReference>
<name>A0A7X0RK92_9ACTN</name>
<dbReference type="Pfam" id="PF04480">
    <property type="entry name" value="DUF559"/>
    <property type="match status" value="1"/>
</dbReference>
<dbReference type="Proteomes" id="UP000523955">
    <property type="component" value="Unassembled WGS sequence"/>
</dbReference>
<dbReference type="Gene3D" id="3.40.960.10">
    <property type="entry name" value="VSR Endonuclease"/>
    <property type="match status" value="1"/>
</dbReference>
<feature type="domain" description="DUF559" evidence="1">
    <location>
        <begin position="216"/>
        <end position="271"/>
    </location>
</feature>
<dbReference type="InterPro" id="IPR007569">
    <property type="entry name" value="DUF559"/>
</dbReference>
<accession>A0A7X0RK92</accession>